<evidence type="ECO:0000256" key="8">
    <source>
        <dbReference type="ARBA" id="ARBA00023002"/>
    </source>
</evidence>
<keyword evidence="5" id="KW-0547">Nucleotide-binding</keyword>
<dbReference type="PROSITE" id="PS51384">
    <property type="entry name" value="FAD_FR"/>
    <property type="match status" value="1"/>
</dbReference>
<dbReference type="InterPro" id="IPR001433">
    <property type="entry name" value="OxRdtase_FAD/NAD-bd"/>
</dbReference>
<keyword evidence="8" id="KW-0560">Oxidoreductase</keyword>
<organism evidence="12 13">
    <name type="scientific">Candidatus Thiodiazotropha endoloripes</name>
    <dbReference type="NCBI Taxonomy" id="1818881"/>
    <lineage>
        <taxon>Bacteria</taxon>
        <taxon>Pseudomonadati</taxon>
        <taxon>Pseudomonadota</taxon>
        <taxon>Gammaproteobacteria</taxon>
        <taxon>Chromatiales</taxon>
        <taxon>Sedimenticolaceae</taxon>
        <taxon>Candidatus Thiodiazotropha</taxon>
    </lineage>
</organism>
<comment type="similarity">
    <text evidence="2">Belongs to the ferredoxin--NADP reductase type 1 family.</text>
</comment>
<keyword evidence="4" id="KW-0285">Flavoprotein</keyword>
<dbReference type="GO" id="GO:0034599">
    <property type="term" value="P:cellular response to oxidative stress"/>
    <property type="evidence" value="ECO:0007669"/>
    <property type="project" value="TreeGrafter"/>
</dbReference>
<evidence type="ECO:0000256" key="4">
    <source>
        <dbReference type="ARBA" id="ARBA00022630"/>
    </source>
</evidence>
<dbReference type="AlphaFoldDB" id="A0A1E2UL08"/>
<dbReference type="Gene3D" id="3.40.50.80">
    <property type="entry name" value="Nucleotide-binding domain of ferredoxin-NADP reductase (FNR) module"/>
    <property type="match status" value="1"/>
</dbReference>
<evidence type="ECO:0000256" key="6">
    <source>
        <dbReference type="ARBA" id="ARBA00022827"/>
    </source>
</evidence>
<evidence type="ECO:0000256" key="7">
    <source>
        <dbReference type="ARBA" id="ARBA00022857"/>
    </source>
</evidence>
<evidence type="ECO:0000256" key="2">
    <source>
        <dbReference type="ARBA" id="ARBA00008312"/>
    </source>
</evidence>
<dbReference type="EMBL" id="LVJZ01000003">
    <property type="protein sequence ID" value="ODB95403.1"/>
    <property type="molecule type" value="Genomic_DNA"/>
</dbReference>
<dbReference type="InterPro" id="IPR039261">
    <property type="entry name" value="FNR_nucleotide-bd"/>
</dbReference>
<dbReference type="GO" id="GO:0042167">
    <property type="term" value="P:heme catabolic process"/>
    <property type="evidence" value="ECO:0007669"/>
    <property type="project" value="TreeGrafter"/>
</dbReference>
<dbReference type="Pfam" id="PF00175">
    <property type="entry name" value="NAD_binding_1"/>
    <property type="match status" value="1"/>
</dbReference>
<evidence type="ECO:0000259" key="11">
    <source>
        <dbReference type="PROSITE" id="PS51384"/>
    </source>
</evidence>
<dbReference type="InterPro" id="IPR033892">
    <property type="entry name" value="FNR_bac"/>
</dbReference>
<evidence type="ECO:0000256" key="1">
    <source>
        <dbReference type="ARBA" id="ARBA00001974"/>
    </source>
</evidence>
<evidence type="ECO:0000313" key="13">
    <source>
        <dbReference type="Proteomes" id="UP000094849"/>
    </source>
</evidence>
<feature type="region of interest" description="Disordered" evidence="10">
    <location>
        <begin position="228"/>
        <end position="247"/>
    </location>
</feature>
<dbReference type="RefSeq" id="WP_069024019.1">
    <property type="nucleotide sequence ID" value="NZ_LVJZ01000003.1"/>
</dbReference>
<dbReference type="PANTHER" id="PTHR47878:SF1">
    <property type="entry name" value="FLAVODOXIN_FERREDOXIN--NADP REDUCTASE"/>
    <property type="match status" value="1"/>
</dbReference>
<dbReference type="Proteomes" id="UP000094849">
    <property type="component" value="Unassembled WGS sequence"/>
</dbReference>
<evidence type="ECO:0000313" key="12">
    <source>
        <dbReference type="EMBL" id="ODB95403.1"/>
    </source>
</evidence>
<keyword evidence="13" id="KW-1185">Reference proteome</keyword>
<evidence type="ECO:0000256" key="3">
    <source>
        <dbReference type="ARBA" id="ARBA00013223"/>
    </source>
</evidence>
<dbReference type="SUPFAM" id="SSF63380">
    <property type="entry name" value="Riboflavin synthase domain-like"/>
    <property type="match status" value="1"/>
</dbReference>
<keyword evidence="7" id="KW-0521">NADP</keyword>
<feature type="domain" description="FAD-binding FR-type" evidence="11">
    <location>
        <begin position="2"/>
        <end position="101"/>
    </location>
</feature>
<dbReference type="GO" id="GO:0004324">
    <property type="term" value="F:ferredoxin-NADP+ reductase activity"/>
    <property type="evidence" value="ECO:0007669"/>
    <property type="project" value="UniProtKB-EC"/>
</dbReference>
<dbReference type="PANTHER" id="PTHR47878">
    <property type="entry name" value="OXIDOREDUCTASE FAD/NAD(P)-BINDING DOMAIN PROTEIN"/>
    <property type="match status" value="1"/>
</dbReference>
<dbReference type="CDD" id="cd06195">
    <property type="entry name" value="FNR1"/>
    <property type="match status" value="1"/>
</dbReference>
<dbReference type="SUPFAM" id="SSF52343">
    <property type="entry name" value="Ferredoxin reductase-like, C-terminal NADP-linked domain"/>
    <property type="match status" value="1"/>
</dbReference>
<protein>
    <recommendedName>
        <fullName evidence="3">ferredoxin--NADP(+) reductase</fullName>
        <ecNumber evidence="3">1.18.1.2</ecNumber>
    </recommendedName>
</protein>
<gene>
    <name evidence="12" type="ORF">A3196_00705</name>
</gene>
<reference evidence="12 13" key="1">
    <citation type="submission" date="2016-03" db="EMBL/GenBank/DDBJ databases">
        <title>Chemosynthetic sulphur-oxidizing symbionts of marine invertebrate animals are capable of nitrogen fixation.</title>
        <authorList>
            <person name="Petersen J.M."/>
            <person name="Kemper A."/>
            <person name="Gruber-Vodicka H."/>
            <person name="Cardini U."/>
            <person name="Geest Mvander."/>
            <person name="Kleiner M."/>
            <person name="Bulgheresi S."/>
            <person name="Fussmann M."/>
            <person name="Herbold C."/>
            <person name="Seah B.K.B."/>
            <person name="Antony C.Paul."/>
            <person name="Liu D."/>
            <person name="Belitz A."/>
            <person name="Weber M."/>
        </authorList>
    </citation>
    <scope>NUCLEOTIDE SEQUENCE [LARGE SCALE GENOMIC DNA]</scope>
    <source>
        <strain evidence="12">G_D</strain>
    </source>
</reference>
<dbReference type="GO" id="GO:0000166">
    <property type="term" value="F:nucleotide binding"/>
    <property type="evidence" value="ECO:0007669"/>
    <property type="project" value="UniProtKB-KW"/>
</dbReference>
<dbReference type="Gene3D" id="2.40.30.10">
    <property type="entry name" value="Translation factors"/>
    <property type="match status" value="1"/>
</dbReference>
<proteinExistence type="inferred from homology"/>
<name>A0A1E2UL08_9GAMM</name>
<accession>A0A1E2UL08</accession>
<sequence>MEKWLKGTIVEKRHWSDKLYSLCFKAPVDAFIAGQFTRLALDIDGERVARPYSFVNPPQDQLLEVHFNEVENGPLSPRLAALKPGDRIWVTAKANGFFTLDQLPQSDNLWMIATGTALGVYLSILRTELPWQRFQQIVLVHNVPYKGLLSYGEVITNLTQLYGERFRYLPIISQEQVDIALQGRILAALEGGQLEKHAGAALTSEKSHVMLCGNMGMIREVSAALEARGMRKHRKKEPGHFTTEKYH</sequence>
<evidence type="ECO:0000256" key="5">
    <source>
        <dbReference type="ARBA" id="ARBA00022741"/>
    </source>
</evidence>
<dbReference type="STRING" id="1818881.A3196_00705"/>
<comment type="caution">
    <text evidence="12">The sequence shown here is derived from an EMBL/GenBank/DDBJ whole genome shotgun (WGS) entry which is preliminary data.</text>
</comment>
<dbReference type="InterPro" id="IPR008333">
    <property type="entry name" value="Cbr1-like_FAD-bd_dom"/>
</dbReference>
<dbReference type="Pfam" id="PF00970">
    <property type="entry name" value="FAD_binding_6"/>
    <property type="match status" value="1"/>
</dbReference>
<dbReference type="EC" id="1.18.1.2" evidence="3"/>
<comment type="cofactor">
    <cofactor evidence="1">
        <name>FAD</name>
        <dbReference type="ChEBI" id="CHEBI:57692"/>
    </cofactor>
</comment>
<feature type="compositionally biased region" description="Basic and acidic residues" evidence="10">
    <location>
        <begin position="238"/>
        <end position="247"/>
    </location>
</feature>
<dbReference type="InterPro" id="IPR017938">
    <property type="entry name" value="Riboflavin_synthase-like_b-brl"/>
</dbReference>
<keyword evidence="6" id="KW-0274">FAD</keyword>
<evidence type="ECO:0000256" key="9">
    <source>
        <dbReference type="ARBA" id="ARBA00047776"/>
    </source>
</evidence>
<dbReference type="InterPro" id="IPR017927">
    <property type="entry name" value="FAD-bd_FR_type"/>
</dbReference>
<comment type="catalytic activity">
    <reaction evidence="9">
        <text>2 reduced [2Fe-2S]-[ferredoxin] + NADP(+) + H(+) = 2 oxidized [2Fe-2S]-[ferredoxin] + NADPH</text>
        <dbReference type="Rhea" id="RHEA:20125"/>
        <dbReference type="Rhea" id="RHEA-COMP:10000"/>
        <dbReference type="Rhea" id="RHEA-COMP:10001"/>
        <dbReference type="ChEBI" id="CHEBI:15378"/>
        <dbReference type="ChEBI" id="CHEBI:33737"/>
        <dbReference type="ChEBI" id="CHEBI:33738"/>
        <dbReference type="ChEBI" id="CHEBI:57783"/>
        <dbReference type="ChEBI" id="CHEBI:58349"/>
        <dbReference type="EC" id="1.18.1.2"/>
    </reaction>
</comment>
<dbReference type="InterPro" id="IPR051930">
    <property type="entry name" value="FNR_type-1"/>
</dbReference>
<evidence type="ECO:0000256" key="10">
    <source>
        <dbReference type="SAM" id="MobiDB-lite"/>
    </source>
</evidence>